<evidence type="ECO:0000313" key="2">
    <source>
        <dbReference type="EMBL" id="RZS94759.1"/>
    </source>
</evidence>
<dbReference type="EMBL" id="SGXG01000001">
    <property type="protein sequence ID" value="RZS94759.1"/>
    <property type="molecule type" value="Genomic_DNA"/>
</dbReference>
<protein>
    <recommendedName>
        <fullName evidence="1">ATPase domain-containing protein</fullName>
    </recommendedName>
</protein>
<evidence type="ECO:0000259" key="1">
    <source>
        <dbReference type="Pfam" id="PF01637"/>
    </source>
</evidence>
<gene>
    <name evidence="2" type="ORF">BC751_0267</name>
</gene>
<dbReference type="AlphaFoldDB" id="A0A4V2F617"/>
<sequence length="376" mass="44023">MKSKKPLNPFPTTGYYGPEYFCDREEESLKISQFLKNGQSCILIGNRRLGKTALIHHIKEFLPKDWIFIYLDILPTESEREFLDTLGSALLRSFNEKSKLGRRVWDFIKSLHPTISFDQLTGLPQVSFMSVSTEKPIQDILLFLSNLDQNTVIAIDEFQQITQYPEKNTDAWLRSIIQQLQNVYFIFSGSQQSILNELFSSPSKPFFRSASPIKIEKIHHPEYKQFIIRHFDLAGKSIPEKVVDEVLEWTKCYTYYVQMLCNRLYQLPNKQYFREDWQKCANDILKEQEAFFIHYRTLLSPQQWKLLVAIAKTGEVTAPTSKDFIGKNNLGNPSTVFKSLDALLEKDMIIKEYDKGGTTTYEVYDVFFERWIQSLY</sequence>
<organism evidence="2 3">
    <name type="scientific">Cecembia calidifontis</name>
    <dbReference type="NCBI Taxonomy" id="1187080"/>
    <lineage>
        <taxon>Bacteria</taxon>
        <taxon>Pseudomonadati</taxon>
        <taxon>Bacteroidota</taxon>
        <taxon>Cytophagia</taxon>
        <taxon>Cytophagales</taxon>
        <taxon>Cyclobacteriaceae</taxon>
        <taxon>Cecembia</taxon>
    </lineage>
</organism>
<proteinExistence type="predicted"/>
<dbReference type="Pfam" id="PF01637">
    <property type="entry name" value="ATPase_2"/>
    <property type="match status" value="1"/>
</dbReference>
<dbReference type="OrthoDB" id="9805535at2"/>
<dbReference type="RefSeq" id="WP_130273967.1">
    <property type="nucleotide sequence ID" value="NZ_SGXG01000001.1"/>
</dbReference>
<dbReference type="InterPro" id="IPR011579">
    <property type="entry name" value="ATPase_dom"/>
</dbReference>
<evidence type="ECO:0000313" key="3">
    <source>
        <dbReference type="Proteomes" id="UP000292209"/>
    </source>
</evidence>
<dbReference type="PANTHER" id="PTHR34301">
    <property type="entry name" value="DNA-BINDING PROTEIN-RELATED"/>
    <property type="match status" value="1"/>
</dbReference>
<dbReference type="SUPFAM" id="SSF52540">
    <property type="entry name" value="P-loop containing nucleoside triphosphate hydrolases"/>
    <property type="match status" value="1"/>
</dbReference>
<dbReference type="Gene3D" id="3.40.50.300">
    <property type="entry name" value="P-loop containing nucleotide triphosphate hydrolases"/>
    <property type="match status" value="1"/>
</dbReference>
<keyword evidence="3" id="KW-1185">Reference proteome</keyword>
<comment type="caution">
    <text evidence="2">The sequence shown here is derived from an EMBL/GenBank/DDBJ whole genome shotgun (WGS) entry which is preliminary data.</text>
</comment>
<dbReference type="InterPro" id="IPR027417">
    <property type="entry name" value="P-loop_NTPase"/>
</dbReference>
<reference evidence="2 3" key="1">
    <citation type="submission" date="2019-02" db="EMBL/GenBank/DDBJ databases">
        <title>Genomic Encyclopedia of Archaeal and Bacterial Type Strains, Phase II (KMG-II): from individual species to whole genera.</title>
        <authorList>
            <person name="Goeker M."/>
        </authorList>
    </citation>
    <scope>NUCLEOTIDE SEQUENCE [LARGE SCALE GENOMIC DNA]</scope>
    <source>
        <strain evidence="2 3">DSM 21411</strain>
    </source>
</reference>
<name>A0A4V2F617_9BACT</name>
<dbReference type="GO" id="GO:0005524">
    <property type="term" value="F:ATP binding"/>
    <property type="evidence" value="ECO:0007669"/>
    <property type="project" value="InterPro"/>
</dbReference>
<accession>A0A4V2F617</accession>
<dbReference type="Proteomes" id="UP000292209">
    <property type="component" value="Unassembled WGS sequence"/>
</dbReference>
<dbReference type="PANTHER" id="PTHR34301:SF8">
    <property type="entry name" value="ATPASE DOMAIN-CONTAINING PROTEIN"/>
    <property type="match status" value="1"/>
</dbReference>
<feature type="domain" description="ATPase" evidence="1">
    <location>
        <begin position="21"/>
        <end position="252"/>
    </location>
</feature>